<sequence>MHTNRLPSPQKQPMTSSGVFLVWLKYQGASDRGCFMKKMWLIYTADVAQGITHTQDCVDDLPDKPFIAARRLVYSGAATFQQCTGCHWVAFEQAS</sequence>
<name>Z9JKJ2_9GAMM</name>
<dbReference type="Proteomes" id="UP000020406">
    <property type="component" value="Unassembled WGS sequence"/>
</dbReference>
<evidence type="ECO:0000313" key="1">
    <source>
        <dbReference type="EMBL" id="EWS78925.1"/>
    </source>
</evidence>
<protein>
    <submittedName>
        <fullName evidence="1">Uncharacterized protein</fullName>
    </submittedName>
</protein>
<dbReference type="EMBL" id="JDSQ01000004">
    <property type="protein sequence ID" value="EWS78925.1"/>
    <property type="molecule type" value="Genomic_DNA"/>
</dbReference>
<comment type="caution">
    <text evidence="1">The sequence shown here is derived from an EMBL/GenBank/DDBJ whole genome shotgun (WGS) entry which is preliminary data.</text>
</comment>
<accession>Z9JKJ2</accession>
<evidence type="ECO:0000313" key="2">
    <source>
        <dbReference type="Proteomes" id="UP000020406"/>
    </source>
</evidence>
<gene>
    <name evidence="1" type="ORF">AF72_03125</name>
</gene>
<dbReference type="AlphaFoldDB" id="Z9JKJ2"/>
<organism evidence="1 2">
    <name type="scientific">Xylella taiwanensis</name>
    <dbReference type="NCBI Taxonomy" id="1444770"/>
    <lineage>
        <taxon>Bacteria</taxon>
        <taxon>Pseudomonadati</taxon>
        <taxon>Pseudomonadota</taxon>
        <taxon>Gammaproteobacteria</taxon>
        <taxon>Lysobacterales</taxon>
        <taxon>Lysobacteraceae</taxon>
        <taxon>Xylella</taxon>
    </lineage>
</organism>
<dbReference type="KEGG" id="xtw:AB672_09715"/>
<proteinExistence type="predicted"/>
<reference evidence="1 2" key="1">
    <citation type="journal article" date="2014" name="Genome Announc.">
        <title>Draft Genome Sequence of Xylella fastidiosa Pear Leaf Scorch Strain in Taiwan.</title>
        <authorList>
            <person name="Su C.C."/>
            <person name="Deng W.L."/>
            <person name="Jan F.J."/>
            <person name="Chang C.J."/>
            <person name="Huang H."/>
            <person name="Chen J."/>
        </authorList>
    </citation>
    <scope>NUCLEOTIDE SEQUENCE [LARGE SCALE GENOMIC DNA]</scope>
    <source>
        <strain evidence="1 2">PLS229</strain>
    </source>
</reference>